<reference evidence="1 2" key="1">
    <citation type="submission" date="2024-08" db="EMBL/GenBank/DDBJ databases">
        <title>Whole-genome sequencing of halo(alkali)philic microorganisms from hypersaline lakes.</title>
        <authorList>
            <person name="Sorokin D.Y."/>
            <person name="Merkel A.Y."/>
            <person name="Messina E."/>
            <person name="Yakimov M."/>
        </authorList>
    </citation>
    <scope>NUCLEOTIDE SEQUENCE [LARGE SCALE GENOMIC DNA]</scope>
    <source>
        <strain evidence="1 2">AB-hyl4</strain>
    </source>
</reference>
<dbReference type="PROSITE" id="PS51257">
    <property type="entry name" value="PROKAR_LIPOPROTEIN"/>
    <property type="match status" value="1"/>
</dbReference>
<dbReference type="Proteomes" id="UP001575105">
    <property type="component" value="Unassembled WGS sequence"/>
</dbReference>
<dbReference type="InterPro" id="IPR025130">
    <property type="entry name" value="DUF4056"/>
</dbReference>
<comment type="caution">
    <text evidence="1">The sequence shown here is derived from an EMBL/GenBank/DDBJ whole genome shotgun (WGS) entry which is preliminary data.</text>
</comment>
<sequence length="343" mass="39024">MRWVILSIGLIICASTGCGGPQTPPMRMGTLPYPSPFYTTADPEDLGGHRYGGLSFNEAGRGLIYSERGGFIDLAHIRIIADWTWFYYQRLHDAIENETQQVTLPMNKGSRLDVMFHYPDDWGQLACDEQAELTHKLALRISKELAWILGAWHEIATWFGYSRFVIGSEAASAFTHDDTFSHLVALRAVGRAINDDERSYNEAMTIAIEHEMEYWQAVSPEQTQAAVEEVRGRWWERGGVKRRYLVLSLNGEPQRPWLIPDEPGEPGRLGESYMVPRLDAIDEGRYCGFYTVQIRPFILEASQIRRAAGIESGPVKPFEHFPDIMEAIRKELIERYGPDADQP</sequence>
<dbReference type="EMBL" id="JBGUBD010000002">
    <property type="protein sequence ID" value="MFA9477562.1"/>
    <property type="molecule type" value="Genomic_DNA"/>
</dbReference>
<protein>
    <submittedName>
        <fullName evidence="1">DUF4056 domain-containing protein</fullName>
    </submittedName>
</protein>
<dbReference type="Pfam" id="PF13265">
    <property type="entry name" value="DUF4056"/>
    <property type="match status" value="1"/>
</dbReference>
<keyword evidence="2" id="KW-1185">Reference proteome</keyword>
<evidence type="ECO:0000313" key="2">
    <source>
        <dbReference type="Proteomes" id="UP001575105"/>
    </source>
</evidence>
<name>A0ABV4U2J1_9BACT</name>
<organism evidence="1 2">
    <name type="scientific">Natronomicrosphaera hydrolytica</name>
    <dbReference type="NCBI Taxonomy" id="3242702"/>
    <lineage>
        <taxon>Bacteria</taxon>
        <taxon>Pseudomonadati</taxon>
        <taxon>Planctomycetota</taxon>
        <taxon>Phycisphaerae</taxon>
        <taxon>Phycisphaerales</taxon>
        <taxon>Phycisphaeraceae</taxon>
        <taxon>Natronomicrosphaera</taxon>
    </lineage>
</organism>
<dbReference type="RefSeq" id="WP_425344483.1">
    <property type="nucleotide sequence ID" value="NZ_JBGUBD010000002.1"/>
</dbReference>
<gene>
    <name evidence="1" type="ORF">ACERK3_04555</name>
</gene>
<accession>A0ABV4U2J1</accession>
<evidence type="ECO:0000313" key="1">
    <source>
        <dbReference type="EMBL" id="MFA9477562.1"/>
    </source>
</evidence>
<proteinExistence type="predicted"/>